<dbReference type="Gramene" id="Pp3c4_13150V3.2">
    <property type="protein sequence ID" value="PAC:32921038.CDS.1"/>
    <property type="gene ID" value="Pp3c4_13150"/>
</dbReference>
<dbReference type="Gramene" id="Pp3c4_13150V3.1">
    <property type="protein sequence ID" value="PAC:32921037.CDS.1"/>
    <property type="gene ID" value="Pp3c4_13150"/>
</dbReference>
<accession>A9TVV4</accession>
<dbReference type="EnsemblPlants" id="Pp3c4_13150V3.2">
    <property type="protein sequence ID" value="PAC:32921038.CDS.1"/>
    <property type="gene ID" value="Pp3c4_13150"/>
</dbReference>
<dbReference type="GO" id="GO:0009733">
    <property type="term" value="P:response to auxin"/>
    <property type="evidence" value="ECO:0007669"/>
    <property type="project" value="InterPro"/>
</dbReference>
<evidence type="ECO:0000313" key="4">
    <source>
        <dbReference type="Proteomes" id="UP000006727"/>
    </source>
</evidence>
<feature type="compositionally biased region" description="Low complexity" evidence="2">
    <location>
        <begin position="46"/>
        <end position="58"/>
    </location>
</feature>
<dbReference type="PANTHER" id="PTHR31374">
    <property type="entry name" value="AUXIN-INDUCED PROTEIN-LIKE-RELATED"/>
    <property type="match status" value="1"/>
</dbReference>
<dbReference type="Pfam" id="PF02519">
    <property type="entry name" value="Auxin_inducible"/>
    <property type="match status" value="1"/>
</dbReference>
<feature type="region of interest" description="Disordered" evidence="2">
    <location>
        <begin position="37"/>
        <end position="58"/>
    </location>
</feature>
<dbReference type="AlphaFoldDB" id="A9TVV4"/>
<comment type="similarity">
    <text evidence="1">Belongs to the ARG7 family.</text>
</comment>
<dbReference type="PANTHER" id="PTHR31374:SF32">
    <property type="entry name" value="SAUR FAMILY PROTEIN"/>
    <property type="match status" value="1"/>
</dbReference>
<evidence type="ECO:0000256" key="2">
    <source>
        <dbReference type="SAM" id="MobiDB-lite"/>
    </source>
</evidence>
<dbReference type="EnsemblPlants" id="Pp3c4_13150V3.1">
    <property type="protein sequence ID" value="PAC:32921037.CDS.1"/>
    <property type="gene ID" value="Pp3c4_13150"/>
</dbReference>
<reference evidence="3 4" key="1">
    <citation type="journal article" date="2008" name="Science">
        <title>The Physcomitrella genome reveals evolutionary insights into the conquest of land by plants.</title>
        <authorList>
            <person name="Rensing S."/>
            <person name="Lang D."/>
            <person name="Zimmer A."/>
            <person name="Terry A."/>
            <person name="Salamov A."/>
            <person name="Shapiro H."/>
            <person name="Nishiyama T."/>
            <person name="Perroud P.-F."/>
            <person name="Lindquist E."/>
            <person name="Kamisugi Y."/>
            <person name="Tanahashi T."/>
            <person name="Sakakibara K."/>
            <person name="Fujita T."/>
            <person name="Oishi K."/>
            <person name="Shin-I T."/>
            <person name="Kuroki Y."/>
            <person name="Toyoda A."/>
            <person name="Suzuki Y."/>
            <person name="Hashimoto A."/>
            <person name="Yamaguchi K."/>
            <person name="Sugano A."/>
            <person name="Kohara Y."/>
            <person name="Fujiyama A."/>
            <person name="Anterola A."/>
            <person name="Aoki S."/>
            <person name="Ashton N."/>
            <person name="Barbazuk W.B."/>
            <person name="Barker E."/>
            <person name="Bennetzen J."/>
            <person name="Bezanilla M."/>
            <person name="Blankenship R."/>
            <person name="Cho S.H."/>
            <person name="Dutcher S."/>
            <person name="Estelle M."/>
            <person name="Fawcett J.A."/>
            <person name="Gundlach H."/>
            <person name="Hanada K."/>
            <person name="Heyl A."/>
            <person name="Hicks K.A."/>
            <person name="Hugh J."/>
            <person name="Lohr M."/>
            <person name="Mayer K."/>
            <person name="Melkozernov A."/>
            <person name="Murata T."/>
            <person name="Nelson D."/>
            <person name="Pils B."/>
            <person name="Prigge M."/>
            <person name="Reiss B."/>
            <person name="Renner T."/>
            <person name="Rombauts S."/>
            <person name="Rushton P."/>
            <person name="Sanderfoot A."/>
            <person name="Schween G."/>
            <person name="Shiu S.-H."/>
            <person name="Stueber K."/>
            <person name="Theodoulou F.L."/>
            <person name="Tu H."/>
            <person name="Van de Peer Y."/>
            <person name="Verrier P.J."/>
            <person name="Waters E."/>
            <person name="Wood A."/>
            <person name="Yang L."/>
            <person name="Cove D."/>
            <person name="Cuming A."/>
            <person name="Hasebe M."/>
            <person name="Lucas S."/>
            <person name="Mishler D.B."/>
            <person name="Reski R."/>
            <person name="Grigoriev I."/>
            <person name="Quatrano R.S."/>
            <person name="Boore J.L."/>
        </authorList>
    </citation>
    <scope>NUCLEOTIDE SEQUENCE [LARGE SCALE GENOMIC DNA]</scope>
    <source>
        <strain evidence="3 4">cv. Gransden 2004</strain>
    </source>
</reference>
<dbReference type="OMA" id="IDCEAAI"/>
<dbReference type="EMBL" id="ABEU02000004">
    <property type="status" value="NOT_ANNOTATED_CDS"/>
    <property type="molecule type" value="Genomic_DNA"/>
</dbReference>
<dbReference type="RefSeq" id="XP_024373582.1">
    <property type="nucleotide sequence ID" value="XM_024517814.2"/>
</dbReference>
<dbReference type="OrthoDB" id="625231at2759"/>
<sequence>MTTWKICGRLVQKYMWVEPKHGSEALDRSLRSLKQCSGRPTSFTLSSSRGSSRSSESGIISNRDYWEEDAPKVVPSGCLAVYVGTEMRRFVIQASFLYTRVFRELLRRSEEEYGFETKGGLRIDCEAAIFEKLLSQLETSGSPDESF</sequence>
<proteinExistence type="inferred from homology"/>
<name>A9TVV4_PHYPA</name>
<gene>
    <name evidence="3" type="primary">LOC112281382</name>
</gene>
<reference evidence="3 4" key="2">
    <citation type="journal article" date="2018" name="Plant J.">
        <title>The Physcomitrella patens chromosome-scale assembly reveals moss genome structure and evolution.</title>
        <authorList>
            <person name="Lang D."/>
            <person name="Ullrich K.K."/>
            <person name="Murat F."/>
            <person name="Fuchs J."/>
            <person name="Jenkins J."/>
            <person name="Haas F.B."/>
            <person name="Piednoel M."/>
            <person name="Gundlach H."/>
            <person name="Van Bel M."/>
            <person name="Meyberg R."/>
            <person name="Vives C."/>
            <person name="Morata J."/>
            <person name="Symeonidi A."/>
            <person name="Hiss M."/>
            <person name="Muchero W."/>
            <person name="Kamisugi Y."/>
            <person name="Saleh O."/>
            <person name="Blanc G."/>
            <person name="Decker E.L."/>
            <person name="van Gessel N."/>
            <person name="Grimwood J."/>
            <person name="Hayes R.D."/>
            <person name="Graham S.W."/>
            <person name="Gunter L.E."/>
            <person name="McDaniel S.F."/>
            <person name="Hoernstein S.N.W."/>
            <person name="Larsson A."/>
            <person name="Li F.W."/>
            <person name="Perroud P.F."/>
            <person name="Phillips J."/>
            <person name="Ranjan P."/>
            <person name="Rokshar D.S."/>
            <person name="Rothfels C.J."/>
            <person name="Schneider L."/>
            <person name="Shu S."/>
            <person name="Stevenson D.W."/>
            <person name="Thummler F."/>
            <person name="Tillich M."/>
            <person name="Villarreal Aguilar J.C."/>
            <person name="Widiez T."/>
            <person name="Wong G.K."/>
            <person name="Wymore A."/>
            <person name="Zhang Y."/>
            <person name="Zimmer A.D."/>
            <person name="Quatrano R.S."/>
            <person name="Mayer K.F.X."/>
            <person name="Goodstein D."/>
            <person name="Casacuberta J.M."/>
            <person name="Vandepoele K."/>
            <person name="Reski R."/>
            <person name="Cuming A.C."/>
            <person name="Tuskan G.A."/>
            <person name="Maumus F."/>
            <person name="Salse J."/>
            <person name="Schmutz J."/>
            <person name="Rensing S.A."/>
        </authorList>
    </citation>
    <scope>NUCLEOTIDE SEQUENCE [LARGE SCALE GENOMIC DNA]</scope>
    <source>
        <strain evidence="3 4">cv. Gransden 2004</strain>
    </source>
</reference>
<organism evidence="3 4">
    <name type="scientific">Physcomitrium patens</name>
    <name type="common">Spreading-leaved earth moss</name>
    <name type="synonym">Physcomitrella patens</name>
    <dbReference type="NCBI Taxonomy" id="3218"/>
    <lineage>
        <taxon>Eukaryota</taxon>
        <taxon>Viridiplantae</taxon>
        <taxon>Streptophyta</taxon>
        <taxon>Embryophyta</taxon>
        <taxon>Bryophyta</taxon>
        <taxon>Bryophytina</taxon>
        <taxon>Bryopsida</taxon>
        <taxon>Funariidae</taxon>
        <taxon>Funariales</taxon>
        <taxon>Funariaceae</taxon>
        <taxon>Physcomitrium</taxon>
    </lineage>
</organism>
<keyword evidence="4" id="KW-1185">Reference proteome</keyword>
<dbReference type="eggNOG" id="ENOG502S0KJ">
    <property type="taxonomic scope" value="Eukaryota"/>
</dbReference>
<reference evidence="3" key="3">
    <citation type="submission" date="2020-12" db="UniProtKB">
        <authorList>
            <consortium name="EnsemblPlants"/>
        </authorList>
    </citation>
    <scope>IDENTIFICATION</scope>
</reference>
<dbReference type="GeneID" id="112281382"/>
<protein>
    <submittedName>
        <fullName evidence="3">Uncharacterized protein</fullName>
    </submittedName>
</protein>
<evidence type="ECO:0000256" key="1">
    <source>
        <dbReference type="ARBA" id="ARBA00006974"/>
    </source>
</evidence>
<dbReference type="HOGENOM" id="CLU_098106_2_4_1"/>
<dbReference type="InterPro" id="IPR003676">
    <property type="entry name" value="SAUR_fam"/>
</dbReference>
<dbReference type="Proteomes" id="UP000006727">
    <property type="component" value="Chromosome 4"/>
</dbReference>
<evidence type="ECO:0000313" key="3">
    <source>
        <dbReference type="EnsemblPlants" id="PAC:32921037.CDS.1"/>
    </source>
</evidence>